<evidence type="ECO:0000313" key="2">
    <source>
        <dbReference type="EMBL" id="DAF60213.1"/>
    </source>
</evidence>
<evidence type="ECO:0008006" key="3">
    <source>
        <dbReference type="Google" id="ProtNLM"/>
    </source>
</evidence>
<keyword evidence="1" id="KW-0812">Transmembrane</keyword>
<keyword evidence="1" id="KW-0472">Membrane</keyword>
<protein>
    <recommendedName>
        <fullName evidence="3">Holin</fullName>
    </recommendedName>
</protein>
<name>A0A8S5TA59_9CAUD</name>
<feature type="transmembrane region" description="Helical" evidence="1">
    <location>
        <begin position="55"/>
        <end position="73"/>
    </location>
</feature>
<sequence>MRASFKSIISRWRATTPKFFKNIVVLGSGVSIVAVAIHTAMTAAAATPPEWWIKIYPYLVGAAAGMAAVAKLTREK</sequence>
<organism evidence="2">
    <name type="scientific">Podoviridae sp. ctDwO1</name>
    <dbReference type="NCBI Taxonomy" id="2827726"/>
    <lineage>
        <taxon>Viruses</taxon>
        <taxon>Duplodnaviria</taxon>
        <taxon>Heunggongvirae</taxon>
        <taxon>Uroviricota</taxon>
        <taxon>Caudoviricetes</taxon>
    </lineage>
</organism>
<reference evidence="2" key="1">
    <citation type="journal article" date="2021" name="Proc. Natl. Acad. Sci. U.S.A.">
        <title>A Catalog of Tens of Thousands of Viruses from Human Metagenomes Reveals Hidden Associations with Chronic Diseases.</title>
        <authorList>
            <person name="Tisza M.J."/>
            <person name="Buck C.B."/>
        </authorList>
    </citation>
    <scope>NUCLEOTIDE SEQUENCE</scope>
    <source>
        <strain evidence="2">CtDwO1</strain>
    </source>
</reference>
<evidence type="ECO:0000256" key="1">
    <source>
        <dbReference type="SAM" id="Phobius"/>
    </source>
</evidence>
<proteinExistence type="predicted"/>
<dbReference type="EMBL" id="BK032784">
    <property type="protein sequence ID" value="DAF60213.1"/>
    <property type="molecule type" value="Genomic_DNA"/>
</dbReference>
<keyword evidence="1" id="KW-1133">Transmembrane helix</keyword>
<accession>A0A8S5TA59</accession>